<sequence length="128" mass="15227">MTEWGSKVCTHIWKQLVCPKWWCYRPDKRCKNCPFIDFWSKLIQKKMKQATKIKENWTECDTCIMCLIASFHQQAGEPLFLKTATWGIRTHWAMGFQTSYVDRRSAAITICPYDLEHIRGSPNFMKRD</sequence>
<accession>A0A7S4CW08</accession>
<reference evidence="1" key="1">
    <citation type="submission" date="2021-01" db="EMBL/GenBank/DDBJ databases">
        <authorList>
            <person name="Corre E."/>
            <person name="Pelletier E."/>
            <person name="Niang G."/>
            <person name="Scheremetjew M."/>
            <person name="Finn R."/>
            <person name="Kale V."/>
            <person name="Holt S."/>
            <person name="Cochrane G."/>
            <person name="Meng A."/>
            <person name="Brown T."/>
            <person name="Cohen L."/>
        </authorList>
    </citation>
    <scope>NUCLEOTIDE SEQUENCE</scope>
    <source>
        <strain evidence="1">CCMP1594</strain>
    </source>
</reference>
<proteinExistence type="predicted"/>
<name>A0A7S4CW08_9EUGL</name>
<protein>
    <submittedName>
        <fullName evidence="1">Uncharacterized protein</fullName>
    </submittedName>
</protein>
<dbReference type="EMBL" id="HBJA01054303">
    <property type="protein sequence ID" value="CAE0808147.1"/>
    <property type="molecule type" value="Transcribed_RNA"/>
</dbReference>
<dbReference type="AlphaFoldDB" id="A0A7S4CW08"/>
<gene>
    <name evidence="1" type="ORF">EGYM00163_LOCUS19276</name>
</gene>
<evidence type="ECO:0000313" key="1">
    <source>
        <dbReference type="EMBL" id="CAE0808147.1"/>
    </source>
</evidence>
<organism evidence="1">
    <name type="scientific">Eutreptiella gymnastica</name>
    <dbReference type="NCBI Taxonomy" id="73025"/>
    <lineage>
        <taxon>Eukaryota</taxon>
        <taxon>Discoba</taxon>
        <taxon>Euglenozoa</taxon>
        <taxon>Euglenida</taxon>
        <taxon>Spirocuta</taxon>
        <taxon>Euglenophyceae</taxon>
        <taxon>Eutreptiales</taxon>
        <taxon>Eutreptiaceae</taxon>
        <taxon>Eutreptiella</taxon>
    </lineage>
</organism>